<dbReference type="Pfam" id="PF09872">
    <property type="entry name" value="DUF2099"/>
    <property type="match status" value="1"/>
</dbReference>
<accession>D1YXD5</accession>
<dbReference type="GeneID" id="8681053"/>
<dbReference type="eggNOG" id="arCOG04893">
    <property type="taxonomic scope" value="Archaea"/>
</dbReference>
<reference evidence="1 2" key="1">
    <citation type="journal article" date="2007" name="Appl. Environ. Microbiol.">
        <title>Isolation of key methanogens for global methane emission from rice paddy fields: a novel isolate affiliated with the clone cluster rice cluster I.</title>
        <authorList>
            <person name="Sakai S."/>
            <person name="Imachi H."/>
            <person name="Sekiguchi Y."/>
            <person name="Ohashi A."/>
            <person name="Harada H."/>
            <person name="Kamagata Y."/>
        </authorList>
    </citation>
    <scope>NUCLEOTIDE SEQUENCE [LARGE SCALE GENOMIC DNA]</scope>
    <source>
        <strain evidence="2">DSM 17711 / JCM 13418 / NBRC 101707 / SANAE</strain>
    </source>
</reference>
<organism evidence="1 2">
    <name type="scientific">Methanocella paludicola (strain DSM 17711 / JCM 13418 / NBRC 101707 / SANAE)</name>
    <dbReference type="NCBI Taxonomy" id="304371"/>
    <lineage>
        <taxon>Archaea</taxon>
        <taxon>Methanobacteriati</taxon>
        <taxon>Methanobacteriota</taxon>
        <taxon>Stenosarchaea group</taxon>
        <taxon>Methanomicrobia</taxon>
        <taxon>Methanocellales</taxon>
        <taxon>Methanocellaceae</taxon>
        <taxon>Methanocella</taxon>
    </lineage>
</organism>
<dbReference type="STRING" id="304371.MCP_1035"/>
<evidence type="ECO:0000313" key="1">
    <source>
        <dbReference type="EMBL" id="BAI61107.1"/>
    </source>
</evidence>
<name>D1YXD5_METPS</name>
<keyword evidence="2" id="KW-1185">Reference proteome</keyword>
<dbReference type="Proteomes" id="UP000001882">
    <property type="component" value="Chromosome"/>
</dbReference>
<dbReference type="PIRSF" id="PIRSF004929">
    <property type="entry name" value="UCP004929"/>
    <property type="match status" value="1"/>
</dbReference>
<dbReference type="PATRIC" id="fig|304371.9.peg.1066"/>
<reference evidence="1 2" key="2">
    <citation type="journal article" date="2008" name="Int. J. Syst. Evol. Microbiol.">
        <title>Methanocella paludicola gen. nov., sp. nov., a methane-producing archaeon, the first isolate of the lineage 'Rice Cluster I', and proposal of the new archaeal order Methanocellales ord. nov.</title>
        <authorList>
            <person name="Sakai S."/>
            <person name="Imachi H."/>
            <person name="Hanada S."/>
            <person name="Ohashi A."/>
            <person name="Harada H."/>
            <person name="Kamagata Y."/>
        </authorList>
    </citation>
    <scope>NUCLEOTIDE SEQUENCE [LARGE SCALE GENOMIC DNA]</scope>
    <source>
        <strain evidence="2">DSM 17711 / JCM 13418 / NBRC 101707 / SANAE</strain>
    </source>
</reference>
<evidence type="ECO:0008006" key="3">
    <source>
        <dbReference type="Google" id="ProtNLM"/>
    </source>
</evidence>
<gene>
    <name evidence="1" type="ordered locus">MCP_1035</name>
</gene>
<dbReference type="EMBL" id="AP011532">
    <property type="protein sequence ID" value="BAI61107.1"/>
    <property type="molecule type" value="Genomic_DNA"/>
</dbReference>
<dbReference type="FunCoup" id="D1YXD5">
    <property type="interactions" value="1"/>
</dbReference>
<dbReference type="InterPro" id="IPR009181">
    <property type="entry name" value="Methan_mark_8"/>
</dbReference>
<proteinExistence type="predicted"/>
<dbReference type="RefSeq" id="WP_012899786.1">
    <property type="nucleotide sequence ID" value="NC_013665.1"/>
</dbReference>
<dbReference type="NCBIfam" id="TIGR03275">
    <property type="entry name" value="methan_mark_8"/>
    <property type="match status" value="1"/>
</dbReference>
<protein>
    <recommendedName>
        <fullName evidence="3">Methanogenesis marker protein 8</fullName>
    </recommendedName>
</protein>
<dbReference type="InParanoid" id="D1YXD5"/>
<reference evidence="2" key="3">
    <citation type="journal article" date="2011" name="PLoS ONE">
        <title>Genome sequence of a mesophilic hydrogenotrophic methanogen Methanocella paludicola, the first cultivated representative of the order Methanocellales.</title>
        <authorList>
            <person name="Sakai S."/>
            <person name="Takaki Y."/>
            <person name="Shimamura S."/>
            <person name="Sekine M."/>
            <person name="Tajima T."/>
            <person name="Kosugi H."/>
            <person name="Ichikawa N."/>
            <person name="Tasumi E."/>
            <person name="Hiraki A.T."/>
            <person name="Shimizu A."/>
            <person name="Kato Y."/>
            <person name="Nishiko R."/>
            <person name="Mori K."/>
            <person name="Fujita N."/>
            <person name="Imachi H."/>
            <person name="Takai K."/>
        </authorList>
    </citation>
    <scope>NUCLEOTIDE SEQUENCE [LARGE SCALE GENOMIC DNA]</scope>
    <source>
        <strain evidence="2">DSM 17711 / JCM 13418 / NBRC 101707 / SANAE</strain>
    </source>
</reference>
<evidence type="ECO:0000313" key="2">
    <source>
        <dbReference type="Proteomes" id="UP000001882"/>
    </source>
</evidence>
<sequence length="276" mass="30373">MDEHIIEALGKARIKIKNGKVVEVGEPLLNYCPIFDKFRGIKHLDRKSIQENIQFRIDDFGMCTANRKLRMRDYLSFGISEIISTAMELGILDSTVMVCEGCGTLVITDPEMAQGIGGRVSGLVSTTPIPELIEKIGPEYILDPKTARMDAIAGVKKAIAMGFKNIGVSVISSKAAKELKQLEKEHGVNIYVFVVHTTGMSEAEAREVFKYADVITGCASKYVREQGMESGAFKVGDSVPVFGITPRGQHLIEERIKFTGKKIEPKPGAKQPDRLI</sequence>
<dbReference type="OrthoDB" id="358516at2157"/>
<dbReference type="AlphaFoldDB" id="D1YXD5"/>
<dbReference type="KEGG" id="mpd:MCP_1035"/>